<dbReference type="Pfam" id="PF02654">
    <property type="entry name" value="CobS"/>
    <property type="match status" value="1"/>
</dbReference>
<comment type="catalytic activity">
    <reaction evidence="18 19">
        <text>alpha-ribazole 5'-phosphate + adenosylcob(III)inamide-GDP = adenosylcob(III)alamin 5'-phosphate + GMP + H(+)</text>
        <dbReference type="Rhea" id="RHEA:23560"/>
        <dbReference type="ChEBI" id="CHEBI:15378"/>
        <dbReference type="ChEBI" id="CHEBI:57918"/>
        <dbReference type="ChEBI" id="CHEBI:58115"/>
        <dbReference type="ChEBI" id="CHEBI:60487"/>
        <dbReference type="ChEBI" id="CHEBI:60493"/>
        <dbReference type="EC" id="2.7.8.26"/>
    </reaction>
</comment>
<name>A0A4R6G5Z0_9BURK</name>
<feature type="transmembrane region" description="Helical" evidence="19">
    <location>
        <begin position="221"/>
        <end position="239"/>
    </location>
</feature>
<evidence type="ECO:0000256" key="11">
    <source>
        <dbReference type="ARBA" id="ARBA00022842"/>
    </source>
</evidence>
<keyword evidence="12 19" id="KW-1133">Transmembrane helix</keyword>
<keyword evidence="9 19" id="KW-0808">Transferase</keyword>
<evidence type="ECO:0000256" key="9">
    <source>
        <dbReference type="ARBA" id="ARBA00022679"/>
    </source>
</evidence>
<feature type="transmembrane region" description="Helical" evidence="19">
    <location>
        <begin position="129"/>
        <end position="148"/>
    </location>
</feature>
<comment type="pathway">
    <text evidence="3 19">Cofactor biosynthesis; adenosylcobalamin biosynthesis; adenosylcobalamin from cob(II)yrinate a,c-diamide: step 7/7.</text>
</comment>
<dbReference type="EMBL" id="SNWF01000005">
    <property type="protein sequence ID" value="TDN89863.1"/>
    <property type="molecule type" value="Genomic_DNA"/>
</dbReference>
<evidence type="ECO:0000256" key="12">
    <source>
        <dbReference type="ARBA" id="ARBA00022989"/>
    </source>
</evidence>
<evidence type="ECO:0000256" key="10">
    <source>
        <dbReference type="ARBA" id="ARBA00022692"/>
    </source>
</evidence>
<dbReference type="InterPro" id="IPR003805">
    <property type="entry name" value="CobS"/>
</dbReference>
<comment type="cofactor">
    <cofactor evidence="1 19">
        <name>Mg(2+)</name>
        <dbReference type="ChEBI" id="CHEBI:18420"/>
    </cofactor>
</comment>
<evidence type="ECO:0000256" key="5">
    <source>
        <dbReference type="ARBA" id="ARBA00013200"/>
    </source>
</evidence>
<organism evidence="20 21">
    <name type="scientific">Herminiimonas fonticola</name>
    <dbReference type="NCBI Taxonomy" id="303380"/>
    <lineage>
        <taxon>Bacteria</taxon>
        <taxon>Pseudomonadati</taxon>
        <taxon>Pseudomonadota</taxon>
        <taxon>Betaproteobacteria</taxon>
        <taxon>Burkholderiales</taxon>
        <taxon>Oxalobacteraceae</taxon>
        <taxon>Herminiimonas</taxon>
    </lineage>
</organism>
<comment type="catalytic activity">
    <reaction evidence="17 19">
        <text>alpha-ribazole + adenosylcob(III)inamide-GDP = adenosylcob(III)alamin + GMP + H(+)</text>
        <dbReference type="Rhea" id="RHEA:16049"/>
        <dbReference type="ChEBI" id="CHEBI:10329"/>
        <dbReference type="ChEBI" id="CHEBI:15378"/>
        <dbReference type="ChEBI" id="CHEBI:18408"/>
        <dbReference type="ChEBI" id="CHEBI:58115"/>
        <dbReference type="ChEBI" id="CHEBI:60487"/>
        <dbReference type="EC" id="2.7.8.26"/>
    </reaction>
</comment>
<protein>
    <recommendedName>
        <fullName evidence="6 19">Adenosylcobinamide-GDP ribazoletransferase</fullName>
        <ecNumber evidence="5 19">2.7.8.26</ecNumber>
    </recommendedName>
    <alternativeName>
        <fullName evidence="16 19">Cobalamin synthase</fullName>
    </alternativeName>
    <alternativeName>
        <fullName evidence="15 19">Cobalamin-5'-phosphate synthase</fullName>
    </alternativeName>
</protein>
<comment type="caution">
    <text evidence="20">The sequence shown here is derived from an EMBL/GenBank/DDBJ whole genome shotgun (WGS) entry which is preliminary data.</text>
</comment>
<keyword evidence="11 19" id="KW-0460">Magnesium</keyword>
<comment type="subcellular location">
    <subcellularLocation>
        <location evidence="2 19">Cell membrane</location>
        <topology evidence="2 19">Multi-pass membrane protein</topology>
    </subcellularLocation>
</comment>
<evidence type="ECO:0000256" key="6">
    <source>
        <dbReference type="ARBA" id="ARBA00015850"/>
    </source>
</evidence>
<sequence length="275" mass="30101">MMEPDIILDTTWRARCLQCCIRQLRLFFIALQFFTRIQIPRWVGFDERWLQHASRYFPAVGIVVALVTVLVYVIASLLWTQSIAVLLSTIAGIYLTGAFHEDGFADTCDGFGGGTSSERVLEIMKDSRIGAYGAIGIGLMLALKWMTLSSLPSPVVVVTLLVAHPVSRLAAVSLVWRMDYAKANGKAKPIGQEMSNQEFCIATATTLLPIVILCLTGLMPLLAILTGSLFAALVSLWLARMFQRRIGGYTGDCLGAVQQVAEVAFYLGVLATIAY</sequence>
<keyword evidence="21" id="KW-1185">Reference proteome</keyword>
<evidence type="ECO:0000313" key="20">
    <source>
        <dbReference type="EMBL" id="TDN89863.1"/>
    </source>
</evidence>
<feature type="transmembrane region" description="Helical" evidence="19">
    <location>
        <begin position="197"/>
        <end position="215"/>
    </location>
</feature>
<evidence type="ECO:0000256" key="1">
    <source>
        <dbReference type="ARBA" id="ARBA00001946"/>
    </source>
</evidence>
<dbReference type="PANTHER" id="PTHR34148">
    <property type="entry name" value="ADENOSYLCOBINAMIDE-GDP RIBAZOLETRANSFERASE"/>
    <property type="match status" value="1"/>
</dbReference>
<feature type="transmembrane region" description="Helical" evidence="19">
    <location>
        <begin position="154"/>
        <end position="176"/>
    </location>
</feature>
<evidence type="ECO:0000256" key="18">
    <source>
        <dbReference type="ARBA" id="ARBA00049504"/>
    </source>
</evidence>
<keyword evidence="7 19" id="KW-1003">Cell membrane</keyword>
<evidence type="ECO:0000256" key="13">
    <source>
        <dbReference type="ARBA" id="ARBA00023136"/>
    </source>
</evidence>
<keyword evidence="10 19" id="KW-0812">Transmembrane</keyword>
<gene>
    <name evidence="19" type="primary">cobS</name>
    <name evidence="20" type="ORF">EV677_1928</name>
</gene>
<dbReference type="GO" id="GO:0051073">
    <property type="term" value="F:adenosylcobinamide-GDP ribazoletransferase activity"/>
    <property type="evidence" value="ECO:0007669"/>
    <property type="project" value="UniProtKB-UniRule"/>
</dbReference>
<evidence type="ECO:0000256" key="17">
    <source>
        <dbReference type="ARBA" id="ARBA00048623"/>
    </source>
</evidence>
<dbReference type="NCBIfam" id="TIGR00317">
    <property type="entry name" value="cobS"/>
    <property type="match status" value="1"/>
</dbReference>
<keyword evidence="8 19" id="KW-0169">Cobalamin biosynthesis</keyword>
<dbReference type="Proteomes" id="UP000294737">
    <property type="component" value="Unassembled WGS sequence"/>
</dbReference>
<evidence type="ECO:0000256" key="4">
    <source>
        <dbReference type="ARBA" id="ARBA00010561"/>
    </source>
</evidence>
<reference evidence="20 21" key="1">
    <citation type="submission" date="2019-03" db="EMBL/GenBank/DDBJ databases">
        <title>Genomic Encyclopedia of Type Strains, Phase IV (KMG-IV): sequencing the most valuable type-strain genomes for metagenomic binning, comparative biology and taxonomic classification.</title>
        <authorList>
            <person name="Goeker M."/>
        </authorList>
    </citation>
    <scope>NUCLEOTIDE SEQUENCE [LARGE SCALE GENOMIC DNA]</scope>
    <source>
        <strain evidence="20 21">DSM 18555</strain>
    </source>
</reference>
<keyword evidence="13 19" id="KW-0472">Membrane</keyword>
<dbReference type="UniPathway" id="UPA00148">
    <property type="reaction ID" value="UER00238"/>
</dbReference>
<dbReference type="PANTHER" id="PTHR34148:SF1">
    <property type="entry name" value="ADENOSYLCOBINAMIDE-GDP RIBAZOLETRANSFERASE"/>
    <property type="match status" value="1"/>
</dbReference>
<dbReference type="GO" id="GO:0005886">
    <property type="term" value="C:plasma membrane"/>
    <property type="evidence" value="ECO:0007669"/>
    <property type="project" value="UniProtKB-SubCell"/>
</dbReference>
<accession>A0A4R6G5Z0</accession>
<evidence type="ECO:0000256" key="14">
    <source>
        <dbReference type="ARBA" id="ARBA00025228"/>
    </source>
</evidence>
<proteinExistence type="inferred from homology"/>
<dbReference type="GO" id="GO:0009236">
    <property type="term" value="P:cobalamin biosynthetic process"/>
    <property type="evidence" value="ECO:0007669"/>
    <property type="project" value="UniProtKB-UniRule"/>
</dbReference>
<evidence type="ECO:0000256" key="8">
    <source>
        <dbReference type="ARBA" id="ARBA00022573"/>
    </source>
</evidence>
<comment type="similarity">
    <text evidence="4 19">Belongs to the CobS family.</text>
</comment>
<comment type="function">
    <text evidence="14 19">Joins adenosylcobinamide-GDP and alpha-ribazole to generate adenosylcobalamin (Ado-cobalamin). Also synthesizes adenosylcobalamin 5'-phosphate from adenosylcobinamide-GDP and alpha-ribazole 5'-phosphate.</text>
</comment>
<evidence type="ECO:0000256" key="16">
    <source>
        <dbReference type="ARBA" id="ARBA00032853"/>
    </source>
</evidence>
<evidence type="ECO:0000256" key="15">
    <source>
        <dbReference type="ARBA" id="ARBA00032605"/>
    </source>
</evidence>
<dbReference type="NCBIfam" id="NF001277">
    <property type="entry name" value="PRK00235.1-3"/>
    <property type="match status" value="1"/>
</dbReference>
<dbReference type="GO" id="GO:0008818">
    <property type="term" value="F:cobalamin 5'-phosphate synthase activity"/>
    <property type="evidence" value="ECO:0007669"/>
    <property type="project" value="UniProtKB-UniRule"/>
</dbReference>
<evidence type="ECO:0000256" key="7">
    <source>
        <dbReference type="ARBA" id="ARBA00022475"/>
    </source>
</evidence>
<dbReference type="AlphaFoldDB" id="A0A4R6G5Z0"/>
<evidence type="ECO:0000256" key="3">
    <source>
        <dbReference type="ARBA" id="ARBA00004663"/>
    </source>
</evidence>
<evidence type="ECO:0000313" key="21">
    <source>
        <dbReference type="Proteomes" id="UP000294737"/>
    </source>
</evidence>
<feature type="transmembrane region" description="Helical" evidence="19">
    <location>
        <begin position="56"/>
        <end position="79"/>
    </location>
</feature>
<evidence type="ECO:0000256" key="2">
    <source>
        <dbReference type="ARBA" id="ARBA00004651"/>
    </source>
</evidence>
<dbReference type="HAMAP" id="MF_00719">
    <property type="entry name" value="CobS"/>
    <property type="match status" value="1"/>
</dbReference>
<evidence type="ECO:0000256" key="19">
    <source>
        <dbReference type="HAMAP-Rule" id="MF_00719"/>
    </source>
</evidence>
<dbReference type="EC" id="2.7.8.26" evidence="5 19"/>